<proteinExistence type="predicted"/>
<evidence type="ECO:0000313" key="2">
    <source>
        <dbReference type="EMBL" id="JAH05271.1"/>
    </source>
</evidence>
<evidence type="ECO:0000256" key="1">
    <source>
        <dbReference type="SAM" id="Phobius"/>
    </source>
</evidence>
<protein>
    <submittedName>
        <fullName evidence="2">Uncharacterized protein</fullName>
    </submittedName>
</protein>
<name>A0A0E9PKY0_ANGAN</name>
<reference evidence="2" key="2">
    <citation type="journal article" date="2015" name="Fish Shellfish Immunol.">
        <title>Early steps in the European eel (Anguilla anguilla)-Vibrio vulnificus interaction in the gills: Role of the RtxA13 toxin.</title>
        <authorList>
            <person name="Callol A."/>
            <person name="Pajuelo D."/>
            <person name="Ebbesson L."/>
            <person name="Teles M."/>
            <person name="MacKenzie S."/>
            <person name="Amaro C."/>
        </authorList>
    </citation>
    <scope>NUCLEOTIDE SEQUENCE</scope>
</reference>
<keyword evidence="1" id="KW-0472">Membrane</keyword>
<dbReference type="EMBL" id="GBXM01103306">
    <property type="protein sequence ID" value="JAH05271.1"/>
    <property type="molecule type" value="Transcribed_RNA"/>
</dbReference>
<feature type="transmembrane region" description="Helical" evidence="1">
    <location>
        <begin position="12"/>
        <end position="29"/>
    </location>
</feature>
<keyword evidence="1" id="KW-0812">Transmembrane</keyword>
<organism evidence="2">
    <name type="scientific">Anguilla anguilla</name>
    <name type="common">European freshwater eel</name>
    <name type="synonym">Muraena anguilla</name>
    <dbReference type="NCBI Taxonomy" id="7936"/>
    <lineage>
        <taxon>Eukaryota</taxon>
        <taxon>Metazoa</taxon>
        <taxon>Chordata</taxon>
        <taxon>Craniata</taxon>
        <taxon>Vertebrata</taxon>
        <taxon>Euteleostomi</taxon>
        <taxon>Actinopterygii</taxon>
        <taxon>Neopterygii</taxon>
        <taxon>Teleostei</taxon>
        <taxon>Anguilliformes</taxon>
        <taxon>Anguillidae</taxon>
        <taxon>Anguilla</taxon>
    </lineage>
</organism>
<reference evidence="2" key="1">
    <citation type="submission" date="2014-11" db="EMBL/GenBank/DDBJ databases">
        <authorList>
            <person name="Amaro Gonzalez C."/>
        </authorList>
    </citation>
    <scope>NUCLEOTIDE SEQUENCE</scope>
</reference>
<keyword evidence="1" id="KW-1133">Transmembrane helix</keyword>
<sequence>MRCEKNILRRRNNAIVFLFLFYFTSMGPHPKALYS</sequence>
<dbReference type="AlphaFoldDB" id="A0A0E9PKY0"/>
<accession>A0A0E9PKY0</accession>